<feature type="chain" id="PRO_5013026384" description="Glycosyl hydrolases family 39" evidence="1">
    <location>
        <begin position="26"/>
        <end position="494"/>
    </location>
</feature>
<evidence type="ECO:0000313" key="2">
    <source>
        <dbReference type="EMBL" id="SMC56680.1"/>
    </source>
</evidence>
<organism evidence="2 3">
    <name type="scientific">Pedobacter africanus</name>
    <dbReference type="NCBI Taxonomy" id="151894"/>
    <lineage>
        <taxon>Bacteria</taxon>
        <taxon>Pseudomonadati</taxon>
        <taxon>Bacteroidota</taxon>
        <taxon>Sphingobacteriia</taxon>
        <taxon>Sphingobacteriales</taxon>
        <taxon>Sphingobacteriaceae</taxon>
        <taxon>Pedobacter</taxon>
    </lineage>
</organism>
<dbReference type="SUPFAM" id="SSF51445">
    <property type="entry name" value="(Trans)glycosidases"/>
    <property type="match status" value="1"/>
</dbReference>
<dbReference type="STRING" id="151894.SAMN04488524_1229"/>
<evidence type="ECO:0008006" key="4">
    <source>
        <dbReference type="Google" id="ProtNLM"/>
    </source>
</evidence>
<proteinExistence type="predicted"/>
<sequence>MYRKPNPTFPLVILFVAALSFKKLAAQEKNLTINWNNTLAVSKTIPTLQVVYNPMLRANSPIHKASFEALKNIGADYVRYVPWFPYPKAAVAELKAPTATETFWDFQYADPALVDFMDATKGHPPVINFSTIPVWMFKTAKPVQYPNDPDLPFWEYNQGKELRDTTGKEVADYFARVFRWYTKGGFTDELGKFHKSGYHYKFPYWEVLNEPDLEHRMSPQLYTRIYDAVVLELKKISPDTKFVGISVALETDPQWFEYFLNPANHKPGVPLDGISYHFYGRPASLDQGIDSYQYSFFDQANGFLDRVRYIENIRKRLSANTFTHINEIGTILQNRDYKGVIPDGYWNLSGAMFAYLYVELSKIGIEVAGESQLVGYPTQFPDVTMINWKTGKPNARYWVLKLIKDNFGPGDKLVPANSNNPDVAAQAFITAGGKKLLLINKTNKTINLKLPAMEGATLQTVDVNTGDNPIANAEVKPGVFLVKPFAVTVIKIKE</sequence>
<feature type="signal peptide" evidence="1">
    <location>
        <begin position="1"/>
        <end position="25"/>
    </location>
</feature>
<keyword evidence="3" id="KW-1185">Reference proteome</keyword>
<accession>A0A1W2A7P9</accession>
<gene>
    <name evidence="2" type="ORF">SAMN04488524_1229</name>
</gene>
<dbReference type="EMBL" id="FWXT01000001">
    <property type="protein sequence ID" value="SMC56680.1"/>
    <property type="molecule type" value="Genomic_DNA"/>
</dbReference>
<dbReference type="OrthoDB" id="9776971at2"/>
<reference evidence="3" key="1">
    <citation type="submission" date="2017-04" db="EMBL/GenBank/DDBJ databases">
        <authorList>
            <person name="Varghese N."/>
            <person name="Submissions S."/>
        </authorList>
    </citation>
    <scope>NUCLEOTIDE SEQUENCE [LARGE SCALE GENOMIC DNA]</scope>
    <source>
        <strain evidence="3">DSM 12126</strain>
    </source>
</reference>
<dbReference type="RefSeq" id="WP_084237488.1">
    <property type="nucleotide sequence ID" value="NZ_FWXT01000001.1"/>
</dbReference>
<name>A0A1W2A7P9_9SPHI</name>
<keyword evidence="1" id="KW-0732">Signal</keyword>
<protein>
    <recommendedName>
        <fullName evidence="4">Glycosyl hydrolases family 39</fullName>
    </recommendedName>
</protein>
<evidence type="ECO:0000256" key="1">
    <source>
        <dbReference type="SAM" id="SignalP"/>
    </source>
</evidence>
<dbReference type="Gene3D" id="3.20.20.80">
    <property type="entry name" value="Glycosidases"/>
    <property type="match status" value="1"/>
</dbReference>
<dbReference type="InterPro" id="IPR017853">
    <property type="entry name" value="GH"/>
</dbReference>
<dbReference type="AlphaFoldDB" id="A0A1W2A7P9"/>
<evidence type="ECO:0000313" key="3">
    <source>
        <dbReference type="Proteomes" id="UP000192756"/>
    </source>
</evidence>
<dbReference type="Proteomes" id="UP000192756">
    <property type="component" value="Unassembled WGS sequence"/>
</dbReference>